<feature type="region of interest" description="Disordered" evidence="1">
    <location>
        <begin position="116"/>
        <end position="157"/>
    </location>
</feature>
<evidence type="ECO:0000313" key="3">
    <source>
        <dbReference type="Proteomes" id="UP000321085"/>
    </source>
</evidence>
<dbReference type="RefSeq" id="WP_114187537.1">
    <property type="nucleotide sequence ID" value="NZ_BJYU01000041.1"/>
</dbReference>
<evidence type="ECO:0008006" key="4">
    <source>
        <dbReference type="Google" id="ProtNLM"/>
    </source>
</evidence>
<proteinExistence type="predicted"/>
<organism evidence="2 3">
    <name type="scientific">Microvirga aerophila</name>
    <dbReference type="NCBI Taxonomy" id="670291"/>
    <lineage>
        <taxon>Bacteria</taxon>
        <taxon>Pseudomonadati</taxon>
        <taxon>Pseudomonadota</taxon>
        <taxon>Alphaproteobacteria</taxon>
        <taxon>Hyphomicrobiales</taxon>
        <taxon>Methylobacteriaceae</taxon>
        <taxon>Microvirga</taxon>
    </lineage>
</organism>
<comment type="caution">
    <text evidence="2">The sequence shown here is derived from an EMBL/GenBank/DDBJ whole genome shotgun (WGS) entry which is preliminary data.</text>
</comment>
<reference evidence="2 3" key="1">
    <citation type="submission" date="2019-07" db="EMBL/GenBank/DDBJ databases">
        <title>Whole genome shotgun sequence of Microvirga aerophila NBRC 106136.</title>
        <authorList>
            <person name="Hosoyama A."/>
            <person name="Uohara A."/>
            <person name="Ohji S."/>
            <person name="Ichikawa N."/>
        </authorList>
    </citation>
    <scope>NUCLEOTIDE SEQUENCE [LARGE SCALE GENOMIC DNA]</scope>
    <source>
        <strain evidence="2 3">NBRC 106136</strain>
    </source>
</reference>
<feature type="compositionally biased region" description="Basic and acidic residues" evidence="1">
    <location>
        <begin position="190"/>
        <end position="202"/>
    </location>
</feature>
<dbReference type="OrthoDB" id="8020679at2"/>
<dbReference type="EMBL" id="BJYU01000041">
    <property type="protein sequence ID" value="GEO15440.1"/>
    <property type="molecule type" value="Genomic_DNA"/>
</dbReference>
<sequence>MPRIVTALFQDQAKAQQALQALMGTGVAQSHVTAIGFTEGREVSSISGFRTLSAQDDSRAGLYDLNLPASDLRLFEQGLHRGCSLIAARVDQQNFEEAIRVLEMFDPVDLDRDSREWAQSNGSDQAGGDVGAPLAAGITGGSTAGGTNTSALPGMGQMTEAADDLGTADLRTDETAQPGMGAGTTTGTAGRRDDARADREGVNELALESNPPGAQSGFLQRHMNRGGRVWAYGSD</sequence>
<feature type="region of interest" description="Disordered" evidence="1">
    <location>
        <begin position="172"/>
        <end position="221"/>
    </location>
</feature>
<accession>A0A512BU21</accession>
<evidence type="ECO:0000313" key="2">
    <source>
        <dbReference type="EMBL" id="GEO15440.1"/>
    </source>
</evidence>
<evidence type="ECO:0000256" key="1">
    <source>
        <dbReference type="SAM" id="MobiDB-lite"/>
    </source>
</evidence>
<dbReference type="Proteomes" id="UP000321085">
    <property type="component" value="Unassembled WGS sequence"/>
</dbReference>
<protein>
    <recommendedName>
        <fullName evidence="4">General stress protein 17M-like domain-containing protein</fullName>
    </recommendedName>
</protein>
<gene>
    <name evidence="2" type="ORF">MAE02_31360</name>
</gene>
<name>A0A512BU21_9HYPH</name>
<keyword evidence="3" id="KW-1185">Reference proteome</keyword>
<dbReference type="AlphaFoldDB" id="A0A512BU21"/>